<feature type="transmembrane region" description="Helical" evidence="1">
    <location>
        <begin position="240"/>
        <end position="261"/>
    </location>
</feature>
<organism evidence="2 3">
    <name type="scientific">Rugosimonospora acidiphila</name>
    <dbReference type="NCBI Taxonomy" id="556531"/>
    <lineage>
        <taxon>Bacteria</taxon>
        <taxon>Bacillati</taxon>
        <taxon>Actinomycetota</taxon>
        <taxon>Actinomycetes</taxon>
        <taxon>Micromonosporales</taxon>
        <taxon>Micromonosporaceae</taxon>
        <taxon>Rugosimonospora</taxon>
    </lineage>
</organism>
<feature type="transmembrane region" description="Helical" evidence="1">
    <location>
        <begin position="214"/>
        <end position="234"/>
    </location>
</feature>
<comment type="caution">
    <text evidence="2">The sequence shown here is derived from an EMBL/GenBank/DDBJ whole genome shotgun (WGS) entry which is preliminary data.</text>
</comment>
<keyword evidence="1" id="KW-1133">Transmembrane helix</keyword>
<accession>A0ABP9SLP6</accession>
<dbReference type="Proteomes" id="UP001501570">
    <property type="component" value="Unassembled WGS sequence"/>
</dbReference>
<keyword evidence="1" id="KW-0812">Transmembrane</keyword>
<sequence>MAPTIAALLGVGCATALTFAVDGATRRPRVPRRGARLGVRRDVVLRAAAGAGAGLLVQVGTGWPVAALFTALTVVLLPRLAGQRRAANDIDQRVEAIATWTETLRDTLRGAAGLEQAIVDSATLPPEAIAAPVRALADDVSRRVDMTAALRRFALTVADPIADLVLVQLSLAANAQAGKLGEALSAMARQARAHVADRLDAETDRAGARAEIRMVVATTVVLVGGLDIFRHAFLAPYHTMTGQLVLALVGGLFLTAFGWMGRLARFGAPPRVLVDDSAARP</sequence>
<dbReference type="EMBL" id="BAABJQ010000029">
    <property type="protein sequence ID" value="GAA5197419.1"/>
    <property type="molecule type" value="Genomic_DNA"/>
</dbReference>
<proteinExistence type="predicted"/>
<evidence type="ECO:0000313" key="2">
    <source>
        <dbReference type="EMBL" id="GAA5197419.1"/>
    </source>
</evidence>
<keyword evidence="1" id="KW-0472">Membrane</keyword>
<evidence type="ECO:0000313" key="3">
    <source>
        <dbReference type="Proteomes" id="UP001501570"/>
    </source>
</evidence>
<name>A0ABP9SLP6_9ACTN</name>
<feature type="transmembrane region" description="Helical" evidence="1">
    <location>
        <begin position="44"/>
        <end position="77"/>
    </location>
</feature>
<dbReference type="RefSeq" id="WP_345636799.1">
    <property type="nucleotide sequence ID" value="NZ_BAABJQ010000029.1"/>
</dbReference>
<dbReference type="PANTHER" id="PTHR35007:SF3">
    <property type="entry name" value="POSSIBLE CONSERVED ALANINE RICH MEMBRANE PROTEIN"/>
    <property type="match status" value="1"/>
</dbReference>
<keyword evidence="3" id="KW-1185">Reference proteome</keyword>
<gene>
    <name evidence="2" type="ORF">GCM10023322_68650</name>
</gene>
<protein>
    <submittedName>
        <fullName evidence="2">Type II secretion system protein</fullName>
    </submittedName>
</protein>
<reference evidence="3" key="1">
    <citation type="journal article" date="2019" name="Int. J. Syst. Evol. Microbiol.">
        <title>The Global Catalogue of Microorganisms (GCM) 10K type strain sequencing project: providing services to taxonomists for standard genome sequencing and annotation.</title>
        <authorList>
            <consortium name="The Broad Institute Genomics Platform"/>
            <consortium name="The Broad Institute Genome Sequencing Center for Infectious Disease"/>
            <person name="Wu L."/>
            <person name="Ma J."/>
        </authorList>
    </citation>
    <scope>NUCLEOTIDE SEQUENCE [LARGE SCALE GENOMIC DNA]</scope>
    <source>
        <strain evidence="3">JCM 18304</strain>
    </source>
</reference>
<evidence type="ECO:0000256" key="1">
    <source>
        <dbReference type="SAM" id="Phobius"/>
    </source>
</evidence>
<dbReference type="PANTHER" id="PTHR35007">
    <property type="entry name" value="INTEGRAL MEMBRANE PROTEIN-RELATED"/>
    <property type="match status" value="1"/>
</dbReference>